<dbReference type="EMBL" id="JACGWO010000003">
    <property type="protein sequence ID" value="KAK4433023.1"/>
    <property type="molecule type" value="Genomic_DNA"/>
</dbReference>
<evidence type="ECO:0000256" key="1">
    <source>
        <dbReference type="SAM" id="Phobius"/>
    </source>
</evidence>
<dbReference type="AlphaFoldDB" id="A0AAE2CSM7"/>
<comment type="caution">
    <text evidence="2">The sequence shown here is derived from an EMBL/GenBank/DDBJ whole genome shotgun (WGS) entry which is preliminary data.</text>
</comment>
<proteinExistence type="predicted"/>
<feature type="transmembrane region" description="Helical" evidence="1">
    <location>
        <begin position="41"/>
        <end position="62"/>
    </location>
</feature>
<gene>
    <name evidence="2" type="ORF">Salat_1064500</name>
</gene>
<reference evidence="2" key="1">
    <citation type="submission" date="2020-06" db="EMBL/GenBank/DDBJ databases">
        <authorList>
            <person name="Li T."/>
            <person name="Hu X."/>
            <person name="Zhang T."/>
            <person name="Song X."/>
            <person name="Zhang H."/>
            <person name="Dai N."/>
            <person name="Sheng W."/>
            <person name="Hou X."/>
            <person name="Wei L."/>
        </authorList>
    </citation>
    <scope>NUCLEOTIDE SEQUENCE</scope>
    <source>
        <strain evidence="2">3651</strain>
        <tissue evidence="2">Leaf</tissue>
    </source>
</reference>
<evidence type="ECO:0000313" key="3">
    <source>
        <dbReference type="Proteomes" id="UP001293254"/>
    </source>
</evidence>
<keyword evidence="1" id="KW-0812">Transmembrane</keyword>
<dbReference type="Proteomes" id="UP001293254">
    <property type="component" value="Unassembled WGS sequence"/>
</dbReference>
<feature type="transmembrane region" description="Helical" evidence="1">
    <location>
        <begin position="119"/>
        <end position="139"/>
    </location>
</feature>
<sequence length="348" mass="37852">MGHLTHRSGSTAYRAFVVLIKVCPLLLSLVFLDFSPADSCWFGGVCCLVNLCNRVSVAVLVFRPVKQPAAATFLAAGRCFPAAAVRTALYCLNSFKPFSPEFTAAVCAQLCQVSRRRGLVFLLLAAQLGGCFVSVWGLLPLPFKPFFPAGFQLLHAQLIFRSSWSRWTVVHGVGRPVAAPWLDLQDGFHGAGRRTNLPHCVRSLVHTVHGLLQTFSGQTFLAAGGGSFWHGGSFLLTGVKLLLPCSVSAKQPAGRTGFNHRPRFYLLLPAGFLGSCRIGCVPSILRLLFQPQNFQFQGCSSYFRPLSVRPKVGEFLLFLDGQQTAFAPAVSAAFRICNGTLHNQIHAV</sequence>
<keyword evidence="1" id="KW-1133">Transmembrane helix</keyword>
<reference evidence="2" key="2">
    <citation type="journal article" date="2024" name="Plant">
        <title>Genomic evolution and insights into agronomic trait innovations of Sesamum species.</title>
        <authorList>
            <person name="Miao H."/>
            <person name="Wang L."/>
            <person name="Qu L."/>
            <person name="Liu H."/>
            <person name="Sun Y."/>
            <person name="Le M."/>
            <person name="Wang Q."/>
            <person name="Wei S."/>
            <person name="Zheng Y."/>
            <person name="Lin W."/>
            <person name="Duan Y."/>
            <person name="Cao H."/>
            <person name="Xiong S."/>
            <person name="Wang X."/>
            <person name="Wei L."/>
            <person name="Li C."/>
            <person name="Ma Q."/>
            <person name="Ju M."/>
            <person name="Zhao R."/>
            <person name="Li G."/>
            <person name="Mu C."/>
            <person name="Tian Q."/>
            <person name="Mei H."/>
            <person name="Zhang T."/>
            <person name="Gao T."/>
            <person name="Zhang H."/>
        </authorList>
    </citation>
    <scope>NUCLEOTIDE SEQUENCE</scope>
    <source>
        <strain evidence="2">3651</strain>
    </source>
</reference>
<organism evidence="2 3">
    <name type="scientific">Sesamum alatum</name>
    <dbReference type="NCBI Taxonomy" id="300844"/>
    <lineage>
        <taxon>Eukaryota</taxon>
        <taxon>Viridiplantae</taxon>
        <taxon>Streptophyta</taxon>
        <taxon>Embryophyta</taxon>
        <taxon>Tracheophyta</taxon>
        <taxon>Spermatophyta</taxon>
        <taxon>Magnoliopsida</taxon>
        <taxon>eudicotyledons</taxon>
        <taxon>Gunneridae</taxon>
        <taxon>Pentapetalae</taxon>
        <taxon>asterids</taxon>
        <taxon>lamiids</taxon>
        <taxon>Lamiales</taxon>
        <taxon>Pedaliaceae</taxon>
        <taxon>Sesamum</taxon>
    </lineage>
</organism>
<keyword evidence="3" id="KW-1185">Reference proteome</keyword>
<evidence type="ECO:0000313" key="2">
    <source>
        <dbReference type="EMBL" id="KAK4433023.1"/>
    </source>
</evidence>
<feature type="transmembrane region" description="Helical" evidence="1">
    <location>
        <begin position="12"/>
        <end position="35"/>
    </location>
</feature>
<accession>A0AAE2CSM7</accession>
<keyword evidence="1" id="KW-0472">Membrane</keyword>
<protein>
    <submittedName>
        <fullName evidence="2">Uncharacterized protein</fullName>
    </submittedName>
</protein>
<name>A0AAE2CSM7_9LAMI</name>